<reference evidence="2" key="1">
    <citation type="journal article" date="2010" name="Genome Biol.">
        <title>Genome sequence of the necrotrophic plant pathogen Pythium ultimum reveals original pathogenicity mechanisms and effector repertoire.</title>
        <authorList>
            <person name="Levesque C.A."/>
            <person name="Brouwer H."/>
            <person name="Cano L."/>
            <person name="Hamilton J.P."/>
            <person name="Holt C."/>
            <person name="Huitema E."/>
            <person name="Raffaele S."/>
            <person name="Robideau G.P."/>
            <person name="Thines M."/>
            <person name="Win J."/>
            <person name="Zerillo M.M."/>
            <person name="Beakes G.W."/>
            <person name="Boore J.L."/>
            <person name="Busam D."/>
            <person name="Dumas B."/>
            <person name="Ferriera S."/>
            <person name="Fuerstenberg S.I."/>
            <person name="Gachon C.M."/>
            <person name="Gaulin E."/>
            <person name="Govers F."/>
            <person name="Grenville-Briggs L."/>
            <person name="Horner N."/>
            <person name="Hostetler J."/>
            <person name="Jiang R.H."/>
            <person name="Johnson J."/>
            <person name="Krajaejun T."/>
            <person name="Lin H."/>
            <person name="Meijer H.J."/>
            <person name="Moore B."/>
            <person name="Morris P."/>
            <person name="Phuntmart V."/>
            <person name="Puiu D."/>
            <person name="Shetty J."/>
            <person name="Stajich J.E."/>
            <person name="Tripathy S."/>
            <person name="Wawra S."/>
            <person name="van West P."/>
            <person name="Whitty B.R."/>
            <person name="Coutinho P.M."/>
            <person name="Henrissat B."/>
            <person name="Martin F."/>
            <person name="Thomas P.D."/>
            <person name="Tyler B.M."/>
            <person name="De Vries R.P."/>
            <person name="Kamoun S."/>
            <person name="Yandell M."/>
            <person name="Tisserat N."/>
            <person name="Buell C.R."/>
        </authorList>
    </citation>
    <scope>NUCLEOTIDE SEQUENCE</scope>
    <source>
        <strain evidence="2">DAOM:BR144</strain>
    </source>
</reference>
<dbReference type="InParanoid" id="K3WSN9"/>
<sequence>MIRCPSPDFRFPTHSVGVVEDDDAYFKRTKVIHAQESIDLEHAFDSEKALRRKEIAYNRSKLELWKNNLHFEPLSSKMDHPFVKVNAKRATQVTILHTPEYSPNSKFHAQVEKLTEKRFPLRWRNMTILLDAMRRTPCRRPVLQDIEKLFALAYEVSYKNANSFELSRQQYWDILQKEYPSVEIRHANRLFSSYDYKMVDRMDIRVFLGTIRALRVQQGTPLEILCLSLQDFDTTKRGIVTSLDNFQAALMCYCGHEDEEKQMRAQATALWKQMGMEFQVYQLQHHRYGGEHRDNASPTHTEREAYESCEDGHFSFKYVRLQLQKEARVLSFYSEMLLKRREECFKAPIPPSR</sequence>
<dbReference type="HOGENOM" id="CLU_786393_0_0_1"/>
<dbReference type="EMBL" id="GL376617">
    <property type="status" value="NOT_ANNOTATED_CDS"/>
    <property type="molecule type" value="Genomic_DNA"/>
</dbReference>
<dbReference type="AlphaFoldDB" id="K3WSN9"/>
<dbReference type="VEuPathDB" id="FungiDB:PYU1_G007967"/>
<proteinExistence type="predicted"/>
<dbReference type="Proteomes" id="UP000019132">
    <property type="component" value="Unassembled WGS sequence"/>
</dbReference>
<organism evidence="1 2">
    <name type="scientific">Globisporangium ultimum (strain ATCC 200006 / CBS 805.95 / DAOM BR144)</name>
    <name type="common">Pythium ultimum</name>
    <dbReference type="NCBI Taxonomy" id="431595"/>
    <lineage>
        <taxon>Eukaryota</taxon>
        <taxon>Sar</taxon>
        <taxon>Stramenopiles</taxon>
        <taxon>Oomycota</taxon>
        <taxon>Peronosporomycetes</taxon>
        <taxon>Pythiales</taxon>
        <taxon>Pythiaceae</taxon>
        <taxon>Globisporangium</taxon>
    </lineage>
</organism>
<keyword evidence="2" id="KW-1185">Reference proteome</keyword>
<dbReference type="EnsemblProtists" id="PYU1_T007983">
    <property type="protein sequence ID" value="PYU1_T007983"/>
    <property type="gene ID" value="PYU1_G007967"/>
</dbReference>
<protein>
    <submittedName>
        <fullName evidence="1">Uncharacterized protein</fullName>
    </submittedName>
</protein>
<evidence type="ECO:0000313" key="1">
    <source>
        <dbReference type="EnsemblProtists" id="PYU1_T007983"/>
    </source>
</evidence>
<accession>K3WSN9</accession>
<reference evidence="1" key="3">
    <citation type="submission" date="2015-02" db="UniProtKB">
        <authorList>
            <consortium name="EnsemblProtists"/>
        </authorList>
    </citation>
    <scope>IDENTIFICATION</scope>
    <source>
        <strain evidence="1">DAOM BR144</strain>
    </source>
</reference>
<reference evidence="2" key="2">
    <citation type="submission" date="2010-04" db="EMBL/GenBank/DDBJ databases">
        <authorList>
            <person name="Buell R."/>
            <person name="Hamilton J."/>
            <person name="Hostetler J."/>
        </authorList>
    </citation>
    <scope>NUCLEOTIDE SEQUENCE [LARGE SCALE GENOMIC DNA]</scope>
    <source>
        <strain evidence="2">DAOM:BR144</strain>
    </source>
</reference>
<dbReference type="eggNOG" id="ENOG502S76F">
    <property type="taxonomic scope" value="Eukaryota"/>
</dbReference>
<name>K3WSN9_GLOUD</name>
<evidence type="ECO:0000313" key="2">
    <source>
        <dbReference type="Proteomes" id="UP000019132"/>
    </source>
</evidence>